<reference evidence="2" key="1">
    <citation type="submission" date="2022-11" db="UniProtKB">
        <authorList>
            <consortium name="WormBaseParasite"/>
        </authorList>
    </citation>
    <scope>IDENTIFICATION</scope>
</reference>
<evidence type="ECO:0000313" key="2">
    <source>
        <dbReference type="WBParaSite" id="nRc.2.0.1.t28439-RA"/>
    </source>
</evidence>
<name>A0A915JQA7_ROMCU</name>
<sequence length="85" mass="9759">MLLQKEDLQIQCPLGHQLVGRCLQIKSDGIVYHSLRYTRLFLSTVFSAYGDGLLKNVIAKINFNPFVGDQFNRVEIIKSPFKIFN</sequence>
<organism evidence="1 2">
    <name type="scientific">Romanomermis culicivorax</name>
    <name type="common">Nematode worm</name>
    <dbReference type="NCBI Taxonomy" id="13658"/>
    <lineage>
        <taxon>Eukaryota</taxon>
        <taxon>Metazoa</taxon>
        <taxon>Ecdysozoa</taxon>
        <taxon>Nematoda</taxon>
        <taxon>Enoplea</taxon>
        <taxon>Dorylaimia</taxon>
        <taxon>Mermithida</taxon>
        <taxon>Mermithoidea</taxon>
        <taxon>Mermithidae</taxon>
        <taxon>Romanomermis</taxon>
    </lineage>
</organism>
<accession>A0A915JQA7</accession>
<dbReference type="AlphaFoldDB" id="A0A915JQA7"/>
<proteinExistence type="predicted"/>
<protein>
    <submittedName>
        <fullName evidence="2">Uncharacterized protein</fullName>
    </submittedName>
</protein>
<evidence type="ECO:0000313" key="1">
    <source>
        <dbReference type="Proteomes" id="UP000887565"/>
    </source>
</evidence>
<keyword evidence="1" id="KW-1185">Reference proteome</keyword>
<dbReference type="WBParaSite" id="nRc.2.0.1.t28439-RA">
    <property type="protein sequence ID" value="nRc.2.0.1.t28439-RA"/>
    <property type="gene ID" value="nRc.2.0.1.g28439"/>
</dbReference>
<dbReference type="Proteomes" id="UP000887565">
    <property type="component" value="Unplaced"/>
</dbReference>